<organism evidence="1">
    <name type="scientific">viral metagenome</name>
    <dbReference type="NCBI Taxonomy" id="1070528"/>
    <lineage>
        <taxon>unclassified sequences</taxon>
        <taxon>metagenomes</taxon>
        <taxon>organismal metagenomes</taxon>
    </lineage>
</organism>
<sequence>MRFTRFEVFTLLSSAGIVTTTTYSLLTGKGFISFSPIPQGHQRFIPIKGLSLGSIRIR</sequence>
<reference evidence="1" key="1">
    <citation type="journal article" date="2020" name="Nature">
        <title>Giant virus diversity and host interactions through global metagenomics.</title>
        <authorList>
            <person name="Schulz F."/>
            <person name="Roux S."/>
            <person name="Paez-Espino D."/>
            <person name="Jungbluth S."/>
            <person name="Walsh D.A."/>
            <person name="Denef V.J."/>
            <person name="McMahon K.D."/>
            <person name="Konstantinidis K.T."/>
            <person name="Eloe-Fadrosh E.A."/>
            <person name="Kyrpides N.C."/>
            <person name="Woyke T."/>
        </authorList>
    </citation>
    <scope>NUCLEOTIDE SEQUENCE</scope>
    <source>
        <strain evidence="1">GVMAG-M-3300017651-5</strain>
    </source>
</reference>
<protein>
    <submittedName>
        <fullName evidence="1">Uncharacterized protein</fullName>
    </submittedName>
</protein>
<dbReference type="AlphaFoldDB" id="A0A6C0BLX1"/>
<evidence type="ECO:0000313" key="1">
    <source>
        <dbReference type="EMBL" id="QHS93186.1"/>
    </source>
</evidence>
<name>A0A6C0BLX1_9ZZZZ</name>
<dbReference type="EMBL" id="MN739199">
    <property type="protein sequence ID" value="QHS93186.1"/>
    <property type="molecule type" value="Genomic_DNA"/>
</dbReference>
<accession>A0A6C0BLX1</accession>
<proteinExistence type="predicted"/>